<feature type="region of interest" description="Disordered" evidence="1">
    <location>
        <begin position="25"/>
        <end position="52"/>
    </location>
</feature>
<dbReference type="AlphaFoldDB" id="A0A1X2GQ12"/>
<feature type="transmembrane region" description="Helical" evidence="2">
    <location>
        <begin position="97"/>
        <end position="118"/>
    </location>
</feature>
<dbReference type="Proteomes" id="UP000242146">
    <property type="component" value="Unassembled WGS sequence"/>
</dbReference>
<keyword evidence="4" id="KW-1185">Reference proteome</keyword>
<protein>
    <submittedName>
        <fullName evidence="3">Uncharacterized protein</fullName>
    </submittedName>
</protein>
<comment type="caution">
    <text evidence="3">The sequence shown here is derived from an EMBL/GenBank/DDBJ whole genome shotgun (WGS) entry which is preliminary data.</text>
</comment>
<gene>
    <name evidence="3" type="ORF">DM01DRAFT_1333502</name>
</gene>
<dbReference type="EMBL" id="MCGT01000006">
    <property type="protein sequence ID" value="ORX58885.1"/>
    <property type="molecule type" value="Genomic_DNA"/>
</dbReference>
<organism evidence="3 4">
    <name type="scientific">Hesseltinella vesiculosa</name>
    <dbReference type="NCBI Taxonomy" id="101127"/>
    <lineage>
        <taxon>Eukaryota</taxon>
        <taxon>Fungi</taxon>
        <taxon>Fungi incertae sedis</taxon>
        <taxon>Mucoromycota</taxon>
        <taxon>Mucoromycotina</taxon>
        <taxon>Mucoromycetes</taxon>
        <taxon>Mucorales</taxon>
        <taxon>Cunninghamellaceae</taxon>
        <taxon>Hesseltinella</taxon>
    </lineage>
</organism>
<keyword evidence="2" id="KW-0472">Membrane</keyword>
<keyword evidence="2" id="KW-0812">Transmembrane</keyword>
<evidence type="ECO:0000313" key="3">
    <source>
        <dbReference type="EMBL" id="ORX58885.1"/>
    </source>
</evidence>
<evidence type="ECO:0000256" key="1">
    <source>
        <dbReference type="SAM" id="MobiDB-lite"/>
    </source>
</evidence>
<keyword evidence="2" id="KW-1133">Transmembrane helix</keyword>
<accession>A0A1X2GQ12</accession>
<feature type="compositionally biased region" description="Low complexity" evidence="1">
    <location>
        <begin position="38"/>
        <end position="50"/>
    </location>
</feature>
<evidence type="ECO:0000313" key="4">
    <source>
        <dbReference type="Proteomes" id="UP000242146"/>
    </source>
</evidence>
<sequence>MAEVIAQQLSSQDVIERTAEEHFDLETHRRQRSPSVASTTSTTSSLAPLEIPDDLTDIIDPTDYKEHDLTSPSAPCPLTPGATSSGQNTMSFLLADYLWRVFKILLLASLVALVYHFYMHHPQYFRFLLHPTTPLHGPPTW</sequence>
<dbReference type="OrthoDB" id="2283572at2759"/>
<evidence type="ECO:0000256" key="2">
    <source>
        <dbReference type="SAM" id="Phobius"/>
    </source>
</evidence>
<name>A0A1X2GQ12_9FUNG</name>
<reference evidence="3 4" key="1">
    <citation type="submission" date="2016-07" db="EMBL/GenBank/DDBJ databases">
        <title>Pervasive Adenine N6-methylation of Active Genes in Fungi.</title>
        <authorList>
            <consortium name="DOE Joint Genome Institute"/>
            <person name="Mondo S.J."/>
            <person name="Dannebaum R.O."/>
            <person name="Kuo R.C."/>
            <person name="Labutti K."/>
            <person name="Haridas S."/>
            <person name="Kuo A."/>
            <person name="Salamov A."/>
            <person name="Ahrendt S.R."/>
            <person name="Lipzen A."/>
            <person name="Sullivan W."/>
            <person name="Andreopoulos W.B."/>
            <person name="Clum A."/>
            <person name="Lindquist E."/>
            <person name="Daum C."/>
            <person name="Ramamoorthy G.K."/>
            <person name="Gryganskyi A."/>
            <person name="Culley D."/>
            <person name="Magnuson J.K."/>
            <person name="James T.Y."/>
            <person name="O'Malley M.A."/>
            <person name="Stajich J.E."/>
            <person name="Spatafora J.W."/>
            <person name="Visel A."/>
            <person name="Grigoriev I.V."/>
        </authorList>
    </citation>
    <scope>NUCLEOTIDE SEQUENCE [LARGE SCALE GENOMIC DNA]</scope>
    <source>
        <strain evidence="3 4">NRRL 3301</strain>
    </source>
</reference>
<proteinExistence type="predicted"/>